<protein>
    <submittedName>
        <fullName evidence="5">Ribosomal-protein-alanine N-acetyltransferase</fullName>
    </submittedName>
</protein>
<comment type="similarity">
    <text evidence="3">Belongs to the acetyltransferase family. RimJ subfamily.</text>
</comment>
<dbReference type="InterPro" id="IPR000182">
    <property type="entry name" value="GNAT_dom"/>
</dbReference>
<sequence>MPIETARLNLLTPEEVSAEAVRQYFVANWAFLARWEPRRSDDYYDLPTTSKMVETQQEQFRARTGVNLYLTRQGSTEVIGTIGFSNIVYGCFLSCFLGYRSSQGNEGQGLMQEGLRVAIRWVFESLQLHRIEANVMPRNLASKRVLERLGFELEGSSRKYLKINGVWEDHQHYVLLNEGVE</sequence>
<evidence type="ECO:0000259" key="4">
    <source>
        <dbReference type="PROSITE" id="PS51186"/>
    </source>
</evidence>
<dbReference type="SUPFAM" id="SSF55729">
    <property type="entry name" value="Acyl-CoA N-acyltransferases (Nat)"/>
    <property type="match status" value="1"/>
</dbReference>
<dbReference type="PROSITE" id="PS51186">
    <property type="entry name" value="GNAT"/>
    <property type="match status" value="1"/>
</dbReference>
<dbReference type="Pfam" id="PF13302">
    <property type="entry name" value="Acetyltransf_3"/>
    <property type="match status" value="1"/>
</dbReference>
<proteinExistence type="inferred from homology"/>
<dbReference type="GeneID" id="99683911"/>
<reference evidence="5 6" key="1">
    <citation type="submission" date="2019-03" db="EMBL/GenBank/DDBJ databases">
        <title>Genomic Encyclopedia of Type Strains, Phase IV (KMG-IV): sequencing the most valuable type-strain genomes for metagenomic binning, comparative biology and taxonomic classification.</title>
        <authorList>
            <person name="Goeker M."/>
        </authorList>
    </citation>
    <scope>NUCLEOTIDE SEQUENCE [LARGE SCALE GENOMIC DNA]</scope>
    <source>
        <strain evidence="5 6">DSM 1709</strain>
    </source>
</reference>
<evidence type="ECO:0000313" key="5">
    <source>
        <dbReference type="EMBL" id="TCP01823.1"/>
    </source>
</evidence>
<dbReference type="Gene3D" id="3.40.630.30">
    <property type="match status" value="1"/>
</dbReference>
<organism evidence="5 6">
    <name type="scientific">Rubrivivax gelatinosus</name>
    <name type="common">Rhodocyclus gelatinosus</name>
    <name type="synonym">Rhodopseudomonas gelatinosa</name>
    <dbReference type="NCBI Taxonomy" id="28068"/>
    <lineage>
        <taxon>Bacteria</taxon>
        <taxon>Pseudomonadati</taxon>
        <taxon>Pseudomonadota</taxon>
        <taxon>Betaproteobacteria</taxon>
        <taxon>Burkholderiales</taxon>
        <taxon>Sphaerotilaceae</taxon>
        <taxon>Rubrivivax</taxon>
    </lineage>
</organism>
<name>A0A4R2MR03_RUBGE</name>
<dbReference type="PANTHER" id="PTHR43792">
    <property type="entry name" value="GNAT FAMILY, PUTATIVE (AFU_ORTHOLOGUE AFUA_3G00765)-RELATED-RELATED"/>
    <property type="match status" value="1"/>
</dbReference>
<dbReference type="RefSeq" id="WP_132647881.1">
    <property type="nucleotide sequence ID" value="NZ_CP181386.1"/>
</dbReference>
<dbReference type="EMBL" id="SLXD01000008">
    <property type="protein sequence ID" value="TCP01823.1"/>
    <property type="molecule type" value="Genomic_DNA"/>
</dbReference>
<keyword evidence="2" id="KW-0012">Acyltransferase</keyword>
<dbReference type="Proteomes" id="UP000295106">
    <property type="component" value="Unassembled WGS sequence"/>
</dbReference>
<dbReference type="OrthoDB" id="9801669at2"/>
<comment type="caution">
    <text evidence="5">The sequence shown here is derived from an EMBL/GenBank/DDBJ whole genome shotgun (WGS) entry which is preliminary data.</text>
</comment>
<evidence type="ECO:0000256" key="2">
    <source>
        <dbReference type="ARBA" id="ARBA00023315"/>
    </source>
</evidence>
<accession>A0A4R2MR03</accession>
<dbReference type="GO" id="GO:0008999">
    <property type="term" value="F:protein-N-terminal-alanine acetyltransferase activity"/>
    <property type="evidence" value="ECO:0007669"/>
    <property type="project" value="TreeGrafter"/>
</dbReference>
<gene>
    <name evidence="5" type="ORF">EV684_108164</name>
</gene>
<dbReference type="InterPro" id="IPR051531">
    <property type="entry name" value="N-acetyltransferase"/>
</dbReference>
<evidence type="ECO:0000313" key="6">
    <source>
        <dbReference type="Proteomes" id="UP000295106"/>
    </source>
</evidence>
<evidence type="ECO:0000256" key="1">
    <source>
        <dbReference type="ARBA" id="ARBA00022679"/>
    </source>
</evidence>
<feature type="domain" description="N-acetyltransferase" evidence="4">
    <location>
        <begin position="19"/>
        <end position="173"/>
    </location>
</feature>
<evidence type="ECO:0000256" key="3">
    <source>
        <dbReference type="ARBA" id="ARBA00038502"/>
    </source>
</evidence>
<dbReference type="GO" id="GO:0005737">
    <property type="term" value="C:cytoplasm"/>
    <property type="evidence" value="ECO:0007669"/>
    <property type="project" value="TreeGrafter"/>
</dbReference>
<dbReference type="PANTHER" id="PTHR43792:SF8">
    <property type="entry name" value="[RIBOSOMAL PROTEIN US5]-ALANINE N-ACETYLTRANSFERASE"/>
    <property type="match status" value="1"/>
</dbReference>
<keyword evidence="1 5" id="KW-0808">Transferase</keyword>
<dbReference type="AlphaFoldDB" id="A0A4R2MR03"/>
<dbReference type="InterPro" id="IPR016181">
    <property type="entry name" value="Acyl_CoA_acyltransferase"/>
</dbReference>